<evidence type="ECO:0000313" key="1">
    <source>
        <dbReference type="EMBL" id="GAL02366.1"/>
    </source>
</evidence>
<dbReference type="PANTHER" id="PTHR13932:SF9">
    <property type="entry name" value="COPROPORPHYRINOGEN III OXIDASE"/>
    <property type="match status" value="1"/>
</dbReference>
<protein>
    <submittedName>
        <fullName evidence="1">Radical SAM family protein HutW</fullName>
    </submittedName>
</protein>
<dbReference type="eggNOG" id="COG0635">
    <property type="taxonomic scope" value="Bacteria"/>
</dbReference>
<sequence>MYQLIEMQGLPMARMVEQGKLPHPADTQMKASMFEMGVAFMAKHHQRRLSVNHWASDNRERSIYNSLAKTTAEIMPLGAGAGGNINGCQMMQNRDMDSYIAAIKAKQHPVTMLMMAPADKAVSAMIKSGFDAGVLSQRQLDRVAGAGMFQALTPLFAVWQKNGLVTLEQDDQHGYLSLTLAGQFWAVTLAQNLIEVLQNNNTTMAA</sequence>
<dbReference type="GO" id="GO:0006779">
    <property type="term" value="P:porphyrin-containing compound biosynthetic process"/>
    <property type="evidence" value="ECO:0007669"/>
    <property type="project" value="TreeGrafter"/>
</dbReference>
<reference evidence="1 2" key="1">
    <citation type="journal article" date="2014" name="Genome Announc.">
        <title>Draft Genome Sequences of Two Vibrionaceae Species, Vibrio ponticus C121 and Photobacterium aphoticum C119, Isolated as Coral Reef Microbiota.</title>
        <authorList>
            <person name="Al-saari N."/>
            <person name="Meirelles P.M."/>
            <person name="Mino S."/>
            <person name="Suda W."/>
            <person name="Oshima K."/>
            <person name="Hattori M."/>
            <person name="Ohkuma M."/>
            <person name="Thompson F.L."/>
            <person name="Gomez-Gil B."/>
            <person name="Sawabe T."/>
            <person name="Sawabe T."/>
        </authorList>
    </citation>
    <scope>NUCLEOTIDE SEQUENCE [LARGE SCALE GENOMIC DNA]</scope>
    <source>
        <strain evidence="1 2">JCM 19237</strain>
    </source>
</reference>
<evidence type="ECO:0000313" key="2">
    <source>
        <dbReference type="Proteomes" id="UP000029227"/>
    </source>
</evidence>
<comment type="caution">
    <text evidence="1">The sequence shown here is derived from an EMBL/GenBank/DDBJ whole genome shotgun (WGS) entry which is preliminary data.</text>
</comment>
<dbReference type="GO" id="GO:0051539">
    <property type="term" value="F:4 iron, 4 sulfur cluster binding"/>
    <property type="evidence" value="ECO:0007669"/>
    <property type="project" value="TreeGrafter"/>
</dbReference>
<dbReference type="EMBL" id="BBMN01000001">
    <property type="protein sequence ID" value="GAL02366.1"/>
    <property type="molecule type" value="Genomic_DNA"/>
</dbReference>
<dbReference type="PANTHER" id="PTHR13932">
    <property type="entry name" value="COPROPORPHYRINIGEN III OXIDASE"/>
    <property type="match status" value="1"/>
</dbReference>
<proteinExistence type="predicted"/>
<name>A0A090QHG0_9GAMM</name>
<accession>A0A090QHG0</accession>
<dbReference type="AlphaFoldDB" id="A0A090QHG0"/>
<dbReference type="GO" id="GO:0005737">
    <property type="term" value="C:cytoplasm"/>
    <property type="evidence" value="ECO:0007669"/>
    <property type="project" value="TreeGrafter"/>
</dbReference>
<dbReference type="InterPro" id="IPR034505">
    <property type="entry name" value="Coproporphyrinogen-III_oxidase"/>
</dbReference>
<dbReference type="InterPro" id="IPR058240">
    <property type="entry name" value="rSAM_sf"/>
</dbReference>
<gene>
    <name evidence="1" type="ORF">JCM19237_5259</name>
</gene>
<dbReference type="SUPFAM" id="SSF102114">
    <property type="entry name" value="Radical SAM enzymes"/>
    <property type="match status" value="1"/>
</dbReference>
<organism evidence="1 2">
    <name type="scientific">Photobacterium aphoticum</name>
    <dbReference type="NCBI Taxonomy" id="754436"/>
    <lineage>
        <taxon>Bacteria</taxon>
        <taxon>Pseudomonadati</taxon>
        <taxon>Pseudomonadota</taxon>
        <taxon>Gammaproteobacteria</taxon>
        <taxon>Vibrionales</taxon>
        <taxon>Vibrionaceae</taxon>
        <taxon>Photobacterium</taxon>
    </lineage>
</organism>
<dbReference type="STRING" id="754436.JCM19237_5259"/>
<dbReference type="Proteomes" id="UP000029227">
    <property type="component" value="Unassembled WGS sequence"/>
</dbReference>